<evidence type="ECO:0000256" key="3">
    <source>
        <dbReference type="ARBA" id="ARBA00022692"/>
    </source>
</evidence>
<feature type="transmembrane region" description="Helical" evidence="10">
    <location>
        <begin position="286"/>
        <end position="305"/>
    </location>
</feature>
<dbReference type="SUPFAM" id="SSF81340">
    <property type="entry name" value="Clc chloride channel"/>
    <property type="match status" value="1"/>
</dbReference>
<proteinExistence type="predicted"/>
<feature type="transmembrane region" description="Helical" evidence="10">
    <location>
        <begin position="382"/>
        <end position="408"/>
    </location>
</feature>
<keyword evidence="6 10" id="KW-0472">Membrane</keyword>
<evidence type="ECO:0000256" key="1">
    <source>
        <dbReference type="ARBA" id="ARBA00004141"/>
    </source>
</evidence>
<evidence type="ECO:0000256" key="5">
    <source>
        <dbReference type="ARBA" id="ARBA00023065"/>
    </source>
</evidence>
<organism evidence="11 12">
    <name type="scientific">Microbulbifer agarilyticus</name>
    <dbReference type="NCBI Taxonomy" id="260552"/>
    <lineage>
        <taxon>Bacteria</taxon>
        <taxon>Pseudomonadati</taxon>
        <taxon>Pseudomonadota</taxon>
        <taxon>Gammaproteobacteria</taxon>
        <taxon>Cellvibrionales</taxon>
        <taxon>Microbulbiferaceae</taxon>
        <taxon>Microbulbifer</taxon>
    </lineage>
</organism>
<dbReference type="GO" id="GO:0034707">
    <property type="term" value="C:chloride channel complex"/>
    <property type="evidence" value="ECO:0007669"/>
    <property type="project" value="UniProtKB-KW"/>
</dbReference>
<dbReference type="EMBL" id="CP019650">
    <property type="protein sequence ID" value="AQQ68914.1"/>
    <property type="molecule type" value="Genomic_DNA"/>
</dbReference>
<dbReference type="AlphaFoldDB" id="A0A1Q2M894"/>
<dbReference type="RefSeq" id="WP_077407139.1">
    <property type="nucleotide sequence ID" value="NZ_CP019650.1"/>
</dbReference>
<evidence type="ECO:0000256" key="4">
    <source>
        <dbReference type="ARBA" id="ARBA00022989"/>
    </source>
</evidence>
<sequence>MRRRTQSKTPSRFASALSRLRRPQFLDRLQLELSAQQALSTLVLLALVIGICAGLVIIAFRQLSEGPAILYLPKLEDFESLSPEWRFMLPVVGAMILGLIFHWIAPSGRPVGVVHVLDRLHNHQGKMPTKNAILQFFGGALALLSGQSIGREGPSVHLGAATGSWVAQRLRLPNNARRTLLACGVAAAIAASFNTPLAGVIFAMEVVMLEYTVAGFLPVMIAAVSGSAATRLAFGHQTMFNVPPSQLQSLAELPILFACALAIGALASLFIISQRKLVPLQQKYSPLLRFTVAGAATGLLAIWIPEVLGTGYDTMELAMLGQIGVVALTIIVLAKLTATSLAIGLGIPGGVIGPSLILGACIGGAAGHLANIMLGEATASPGLYAMVGMAAMMAAMLNAPLAALLAILELTYNANVLFPAMLSIVVACLVSRQLFSTDGIYQESLRALGKSGTPSWRAQMLSRVGVAGAMERAIAVAPQLLDQAQAQRLIDQKPAWLLVDTEDSAVALRTADLAHFLQRPQKEPEDKEQKPAQEEKIDLLRLPGERLEMAPLSWRATLLEAQQTLERRDVGALYIGRDYDQGSSGVRNCDVAGIILPQHIEHYYRQ</sequence>
<accession>A0A1Q2M894</accession>
<dbReference type="InterPro" id="IPR001807">
    <property type="entry name" value="ClC"/>
</dbReference>
<evidence type="ECO:0000313" key="12">
    <source>
        <dbReference type="Proteomes" id="UP000188219"/>
    </source>
</evidence>
<keyword evidence="4 10" id="KW-1133">Transmembrane helix</keyword>
<evidence type="ECO:0000256" key="9">
    <source>
        <dbReference type="ARBA" id="ARBA00023303"/>
    </source>
</evidence>
<dbReference type="PANTHER" id="PTHR43427:SF6">
    <property type="entry name" value="CHLORIDE CHANNEL PROTEIN CLC-E"/>
    <property type="match status" value="1"/>
</dbReference>
<keyword evidence="5" id="KW-0406">Ion transport</keyword>
<evidence type="ECO:0000256" key="2">
    <source>
        <dbReference type="ARBA" id="ARBA00022448"/>
    </source>
</evidence>
<dbReference type="InterPro" id="IPR050368">
    <property type="entry name" value="ClC-type_chloride_channel"/>
</dbReference>
<gene>
    <name evidence="11" type="ORF">Mag101_15715</name>
</gene>
<dbReference type="InterPro" id="IPR014743">
    <property type="entry name" value="Cl-channel_core"/>
</dbReference>
<dbReference type="eggNOG" id="COG0038">
    <property type="taxonomic scope" value="Bacteria"/>
</dbReference>
<name>A0A1Q2M894_9GAMM</name>
<keyword evidence="8" id="KW-0868">Chloride</keyword>
<dbReference type="Pfam" id="PF00654">
    <property type="entry name" value="Voltage_CLC"/>
    <property type="match status" value="1"/>
</dbReference>
<keyword evidence="9" id="KW-0407">Ion channel</keyword>
<keyword evidence="7" id="KW-0869">Chloride channel</keyword>
<evidence type="ECO:0000256" key="7">
    <source>
        <dbReference type="ARBA" id="ARBA00023173"/>
    </source>
</evidence>
<feature type="transmembrane region" description="Helical" evidence="10">
    <location>
        <begin position="179"/>
        <end position="204"/>
    </location>
</feature>
<evidence type="ECO:0000313" key="11">
    <source>
        <dbReference type="EMBL" id="AQQ68914.1"/>
    </source>
</evidence>
<dbReference type="PRINTS" id="PR00762">
    <property type="entry name" value="CLCHANNEL"/>
</dbReference>
<dbReference type="PANTHER" id="PTHR43427">
    <property type="entry name" value="CHLORIDE CHANNEL PROTEIN CLC-E"/>
    <property type="match status" value="1"/>
</dbReference>
<evidence type="ECO:0000256" key="10">
    <source>
        <dbReference type="SAM" id="Phobius"/>
    </source>
</evidence>
<protein>
    <submittedName>
        <fullName evidence="11">Chloride transporter ClC family protein</fullName>
    </submittedName>
</protein>
<feature type="transmembrane region" description="Helical" evidence="10">
    <location>
        <begin position="317"/>
        <end position="345"/>
    </location>
</feature>
<dbReference type="OrthoDB" id="9767361at2"/>
<feature type="transmembrane region" description="Helical" evidence="10">
    <location>
        <begin position="38"/>
        <end position="60"/>
    </location>
</feature>
<evidence type="ECO:0000256" key="8">
    <source>
        <dbReference type="ARBA" id="ARBA00023214"/>
    </source>
</evidence>
<evidence type="ECO:0000256" key="6">
    <source>
        <dbReference type="ARBA" id="ARBA00023136"/>
    </source>
</evidence>
<dbReference type="Gene3D" id="1.10.3080.10">
    <property type="entry name" value="Clc chloride channel"/>
    <property type="match status" value="1"/>
</dbReference>
<keyword evidence="3 10" id="KW-0812">Transmembrane</keyword>
<feature type="transmembrane region" description="Helical" evidence="10">
    <location>
        <begin position="87"/>
        <end position="105"/>
    </location>
</feature>
<feature type="transmembrane region" description="Helical" evidence="10">
    <location>
        <begin position="216"/>
        <end position="234"/>
    </location>
</feature>
<keyword evidence="12" id="KW-1185">Reference proteome</keyword>
<feature type="transmembrane region" description="Helical" evidence="10">
    <location>
        <begin position="351"/>
        <end position="370"/>
    </location>
</feature>
<dbReference type="GO" id="GO:0005254">
    <property type="term" value="F:chloride channel activity"/>
    <property type="evidence" value="ECO:0007669"/>
    <property type="project" value="UniProtKB-KW"/>
</dbReference>
<dbReference type="STRING" id="260552.Mag101_15715"/>
<keyword evidence="2" id="KW-0813">Transport</keyword>
<comment type="subcellular location">
    <subcellularLocation>
        <location evidence="1">Membrane</location>
        <topology evidence="1">Multi-pass membrane protein</topology>
    </subcellularLocation>
</comment>
<dbReference type="Proteomes" id="UP000188219">
    <property type="component" value="Chromosome"/>
</dbReference>
<feature type="transmembrane region" description="Helical" evidence="10">
    <location>
        <begin position="255"/>
        <end position="274"/>
    </location>
</feature>
<dbReference type="CDD" id="cd00400">
    <property type="entry name" value="Voltage_gated_ClC"/>
    <property type="match status" value="1"/>
</dbReference>
<dbReference type="KEGG" id="maga:Mag101_15715"/>
<feature type="transmembrane region" description="Helical" evidence="10">
    <location>
        <begin position="414"/>
        <end position="435"/>
    </location>
</feature>
<reference evidence="11" key="1">
    <citation type="submission" date="2017-02" db="EMBL/GenBank/DDBJ databases">
        <title>Genome of Microbulbifer agarilyticus GP101.</title>
        <authorList>
            <person name="Jung J."/>
            <person name="Bae S.S."/>
            <person name="Baek K."/>
        </authorList>
    </citation>
    <scope>NUCLEOTIDE SEQUENCE [LARGE SCALE GENOMIC DNA]</scope>
    <source>
        <strain evidence="11">GP101</strain>
    </source>
</reference>